<dbReference type="PANTHER" id="PTHR41302:SF2">
    <property type="entry name" value="PRESPORE SPECIFIC TRANSCRIPTIONAL ACTIVATOR RSFA"/>
    <property type="match status" value="1"/>
</dbReference>
<feature type="coiled-coil region" evidence="1">
    <location>
        <begin position="122"/>
        <end position="156"/>
    </location>
</feature>
<dbReference type="RefSeq" id="WP_213486276.1">
    <property type="nucleotide sequence ID" value="NZ_CAJRAY010000089.1"/>
</dbReference>
<dbReference type="EMBL" id="CAJRAY010000089">
    <property type="protein sequence ID" value="CAG5092034.1"/>
    <property type="molecule type" value="Genomic_DNA"/>
</dbReference>
<name>A0ABM8V8G3_THEXY</name>
<dbReference type="InterPro" id="IPR009057">
    <property type="entry name" value="Homeodomain-like_sf"/>
</dbReference>
<keyword evidence="5" id="KW-1185">Reference proteome</keyword>
<dbReference type="Proteomes" id="UP000681526">
    <property type="component" value="Unassembled WGS sequence"/>
</dbReference>
<dbReference type="InterPro" id="IPR001005">
    <property type="entry name" value="SANT/Myb"/>
</dbReference>
<dbReference type="InterPro" id="IPR014243">
    <property type="entry name" value="RsfA-like"/>
</dbReference>
<evidence type="ECO:0000259" key="3">
    <source>
        <dbReference type="PROSITE" id="PS50090"/>
    </source>
</evidence>
<keyword evidence="1" id="KW-0175">Coiled coil</keyword>
<dbReference type="PANTHER" id="PTHR41302">
    <property type="entry name" value="PRESPORE-SPECIFIC TRANSCRIPTIONAL REGULATOR RSFA-RELATED"/>
    <property type="match status" value="1"/>
</dbReference>
<protein>
    <submittedName>
        <fullName evidence="4">Prespore-specific transcriptional regulator RsfA</fullName>
    </submittedName>
</protein>
<evidence type="ECO:0000313" key="5">
    <source>
        <dbReference type="Proteomes" id="UP000681526"/>
    </source>
</evidence>
<dbReference type="Gene3D" id="1.10.10.60">
    <property type="entry name" value="Homeodomain-like"/>
    <property type="match status" value="1"/>
</dbReference>
<feature type="domain" description="Myb-like" evidence="3">
    <location>
        <begin position="2"/>
        <end position="59"/>
    </location>
</feature>
<organism evidence="4 5">
    <name type="scientific">Thermobacillus xylanilyticus</name>
    <dbReference type="NCBI Taxonomy" id="76633"/>
    <lineage>
        <taxon>Bacteria</taxon>
        <taxon>Bacillati</taxon>
        <taxon>Bacillota</taxon>
        <taxon>Bacilli</taxon>
        <taxon>Bacillales</taxon>
        <taxon>Paenibacillaceae</taxon>
        <taxon>Thermobacillus</taxon>
    </lineage>
</organism>
<evidence type="ECO:0000313" key="4">
    <source>
        <dbReference type="EMBL" id="CAG5092034.1"/>
    </source>
</evidence>
<dbReference type="Pfam" id="PF13921">
    <property type="entry name" value="Myb_DNA-bind_6"/>
    <property type="match status" value="1"/>
</dbReference>
<comment type="caution">
    <text evidence="4">The sequence shown here is derived from an EMBL/GenBank/DDBJ whole genome shotgun (WGS) entry which is preliminary data.</text>
</comment>
<evidence type="ECO:0000256" key="2">
    <source>
        <dbReference type="SAM" id="MobiDB-lite"/>
    </source>
</evidence>
<feature type="region of interest" description="Disordered" evidence="2">
    <location>
        <begin position="64"/>
        <end position="91"/>
    </location>
</feature>
<reference evidence="4 5" key="1">
    <citation type="submission" date="2021-04" db="EMBL/GenBank/DDBJ databases">
        <authorList>
            <person name="Rakotoarivonina H."/>
        </authorList>
    </citation>
    <scope>NUCLEOTIDE SEQUENCE [LARGE SCALE GENOMIC DNA]</scope>
    <source>
        <strain evidence="4 5">XE</strain>
    </source>
</reference>
<sequence>MISEKTRARWTPGEDETLVGVIRQHVESGSSLTAAFAAAAELLPGRSAAACGFRWNTELKNHYTLPVQPRRGRRQKRQEAAGNQASAPADSAALTKGLAKTPQLPAALSQLLDAVPKVQVLFANLAQELTSYRDRVKAVEKENKALRQRIAALEALGDAAAQADLETLYRLLQRARQMNLTTHAPEGAVVYERLDSERNTNIG</sequence>
<dbReference type="PROSITE" id="PS50090">
    <property type="entry name" value="MYB_LIKE"/>
    <property type="match status" value="1"/>
</dbReference>
<accession>A0ABM8V8G3</accession>
<proteinExistence type="predicted"/>
<gene>
    <name evidence="4" type="primary">txxe 3232-rsfA</name>
    <name evidence="4" type="ORF">TXXE_17480</name>
</gene>
<evidence type="ECO:0000256" key="1">
    <source>
        <dbReference type="SAM" id="Coils"/>
    </source>
</evidence>
<dbReference type="SUPFAM" id="SSF46689">
    <property type="entry name" value="Homeodomain-like"/>
    <property type="match status" value="1"/>
</dbReference>